<accession>A0ACC0EGT0</accession>
<keyword evidence="2" id="KW-1185">Reference proteome</keyword>
<gene>
    <name evidence="1" type="ORF">MJO28_007682</name>
</gene>
<evidence type="ECO:0000313" key="2">
    <source>
        <dbReference type="Proteomes" id="UP001060170"/>
    </source>
</evidence>
<sequence>MALRDQKYNKSRNSILDFQRKILQIRPRFLQNTIEGAAFWDPSDLRCWAGDMLKLPAHTPLERSQQKFSKFDIASIEKAQQAKEDRITNW</sequence>
<dbReference type="Proteomes" id="UP001060170">
    <property type="component" value="Chromosome 7"/>
</dbReference>
<organism evidence="1 2">
    <name type="scientific">Puccinia striiformis f. sp. tritici</name>
    <dbReference type="NCBI Taxonomy" id="168172"/>
    <lineage>
        <taxon>Eukaryota</taxon>
        <taxon>Fungi</taxon>
        <taxon>Dikarya</taxon>
        <taxon>Basidiomycota</taxon>
        <taxon>Pucciniomycotina</taxon>
        <taxon>Pucciniomycetes</taxon>
        <taxon>Pucciniales</taxon>
        <taxon>Pucciniaceae</taxon>
        <taxon>Puccinia</taxon>
    </lineage>
</organism>
<evidence type="ECO:0000313" key="1">
    <source>
        <dbReference type="EMBL" id="KAI7951998.1"/>
    </source>
</evidence>
<proteinExistence type="predicted"/>
<reference evidence="1 2" key="3">
    <citation type="journal article" date="2022" name="Microbiol. Spectr.">
        <title>Folding features and dynamics of 3D genome architecture in plant fungal pathogens.</title>
        <authorList>
            <person name="Xia C."/>
        </authorList>
    </citation>
    <scope>NUCLEOTIDE SEQUENCE [LARGE SCALE GENOMIC DNA]</scope>
    <source>
        <strain evidence="1 2">93-210</strain>
    </source>
</reference>
<protein>
    <submittedName>
        <fullName evidence="1">Uncharacterized protein</fullName>
    </submittedName>
</protein>
<reference evidence="2" key="1">
    <citation type="journal article" date="2018" name="BMC Genomics">
        <title>Genomic insights into host adaptation between the wheat stripe rust pathogen (Puccinia striiformis f. sp. tritici) and the barley stripe rust pathogen (Puccinia striiformis f. sp. hordei).</title>
        <authorList>
            <person name="Xia C."/>
            <person name="Wang M."/>
            <person name="Yin C."/>
            <person name="Cornejo O.E."/>
            <person name="Hulbert S.H."/>
            <person name="Chen X."/>
        </authorList>
    </citation>
    <scope>NUCLEOTIDE SEQUENCE [LARGE SCALE GENOMIC DNA]</scope>
    <source>
        <strain evidence="2">93-210</strain>
    </source>
</reference>
<reference evidence="2" key="2">
    <citation type="journal article" date="2018" name="Mol. Plant Microbe Interact.">
        <title>Genome sequence resources for the wheat stripe rust pathogen (Puccinia striiformis f. sp. tritici) and the barley stripe rust pathogen (Puccinia striiformis f. sp. hordei).</title>
        <authorList>
            <person name="Xia C."/>
            <person name="Wang M."/>
            <person name="Yin C."/>
            <person name="Cornejo O.E."/>
            <person name="Hulbert S.H."/>
            <person name="Chen X."/>
        </authorList>
    </citation>
    <scope>NUCLEOTIDE SEQUENCE [LARGE SCALE GENOMIC DNA]</scope>
    <source>
        <strain evidence="2">93-210</strain>
    </source>
</reference>
<name>A0ACC0EGT0_9BASI</name>
<dbReference type="EMBL" id="CM045871">
    <property type="protein sequence ID" value="KAI7951998.1"/>
    <property type="molecule type" value="Genomic_DNA"/>
</dbReference>
<comment type="caution">
    <text evidence="1">The sequence shown here is derived from an EMBL/GenBank/DDBJ whole genome shotgun (WGS) entry which is preliminary data.</text>
</comment>